<feature type="region of interest" description="Disordered" evidence="1">
    <location>
        <begin position="1"/>
        <end position="22"/>
    </location>
</feature>
<evidence type="ECO:0000313" key="3">
    <source>
        <dbReference type="Proteomes" id="UP000297318"/>
    </source>
</evidence>
<dbReference type="AlphaFoldDB" id="A0A4Z1DXR2"/>
<dbReference type="Proteomes" id="UP000297318">
    <property type="component" value="Unassembled WGS sequence"/>
</dbReference>
<organism evidence="2 3">
    <name type="scientific">Serinibacter arcticus</name>
    <dbReference type="NCBI Taxonomy" id="1655435"/>
    <lineage>
        <taxon>Bacteria</taxon>
        <taxon>Bacillati</taxon>
        <taxon>Actinomycetota</taxon>
        <taxon>Actinomycetes</taxon>
        <taxon>Micrococcales</taxon>
        <taxon>Beutenbergiaceae</taxon>
        <taxon>Serinibacter</taxon>
    </lineage>
</organism>
<evidence type="ECO:0000313" key="2">
    <source>
        <dbReference type="EMBL" id="TGO04414.1"/>
    </source>
</evidence>
<proteinExistence type="predicted"/>
<accession>A0A4Z1DXR2</accession>
<gene>
    <name evidence="2" type="ORF">SERN_2007</name>
</gene>
<comment type="caution">
    <text evidence="2">The sequence shown here is derived from an EMBL/GenBank/DDBJ whole genome shotgun (WGS) entry which is preliminary data.</text>
</comment>
<sequence length="80" mass="8494">MTATATSDGVPVPPDANDPLLSDEGLCAADAEMSSLELNDALAPLLGFSGDRNKRIPGEDEEIREYKNAAFERACPERAS</sequence>
<dbReference type="EMBL" id="RHPJ01000003">
    <property type="protein sequence ID" value="TGO04414.1"/>
    <property type="molecule type" value="Genomic_DNA"/>
</dbReference>
<name>A0A4Z1DXR2_9MICO</name>
<reference evidence="2 3" key="1">
    <citation type="submission" date="2018-11" db="EMBL/GenBank/DDBJ databases">
        <title>Complete genome sequencing of the Actinobacteria Serinibacter sp. K3-2.</title>
        <authorList>
            <person name="Rakitin A.L."/>
            <person name="Beletsky A.V."/>
            <person name="Mardanov A.V."/>
            <person name="Ravin N.V."/>
            <person name="Gromova A.S."/>
            <person name="Filippova S.N."/>
            <person name="Gal'Chenko V.F."/>
        </authorList>
    </citation>
    <scope>NUCLEOTIDE SEQUENCE [LARGE SCALE GENOMIC DNA]</scope>
    <source>
        <strain evidence="2 3">K3-2</strain>
    </source>
</reference>
<keyword evidence="3" id="KW-1185">Reference proteome</keyword>
<protein>
    <submittedName>
        <fullName evidence="2">Uncharacterized protein</fullName>
    </submittedName>
</protein>
<evidence type="ECO:0000256" key="1">
    <source>
        <dbReference type="SAM" id="MobiDB-lite"/>
    </source>
</evidence>